<keyword evidence="2" id="KW-1185">Reference proteome</keyword>
<dbReference type="Proteomes" id="UP000299102">
    <property type="component" value="Unassembled WGS sequence"/>
</dbReference>
<reference evidence="1 2" key="1">
    <citation type="journal article" date="2019" name="Commun. Biol.">
        <title>The bagworm genome reveals a unique fibroin gene that provides high tensile strength.</title>
        <authorList>
            <person name="Kono N."/>
            <person name="Nakamura H."/>
            <person name="Ohtoshi R."/>
            <person name="Tomita M."/>
            <person name="Numata K."/>
            <person name="Arakawa K."/>
        </authorList>
    </citation>
    <scope>NUCLEOTIDE SEQUENCE [LARGE SCALE GENOMIC DNA]</scope>
</reference>
<comment type="caution">
    <text evidence="1">The sequence shown here is derived from an EMBL/GenBank/DDBJ whole genome shotgun (WGS) entry which is preliminary data.</text>
</comment>
<evidence type="ECO:0000313" key="1">
    <source>
        <dbReference type="EMBL" id="GBP78911.1"/>
    </source>
</evidence>
<proteinExistence type="predicted"/>
<name>A0A4C1YR26_EUMVA</name>
<gene>
    <name evidence="1" type="ORF">EVAR_55950_1</name>
</gene>
<sequence length="296" mass="33685">MRTIINKARERTRRRLAGNTRGLVTARAGSEGCLRLDIPRKQNYRSSILRKAIKLRQQTAPEVYKRPANDETIAALTHARWRQGAAVVKHIKARALLHFAHRWCNSNYEIYELNFPGAPSDVRLKKYMHIMVTPRLQINVCLVRESHPRPQRGTQVTTICANRAVKLWDFHKYFHGSLHLFRVTSHFRVRLRIRLELKFYPTPHSVVGQLIGTPPLAGRGAVRAPVTMTEASRRKPKALARRRRAQHVTRHIQYIIDASVVTAWTYALGAASALCVTPAGALPACPTVLCLYNLVF</sequence>
<organism evidence="1 2">
    <name type="scientific">Eumeta variegata</name>
    <name type="common">Bagworm moth</name>
    <name type="synonym">Eumeta japonica</name>
    <dbReference type="NCBI Taxonomy" id="151549"/>
    <lineage>
        <taxon>Eukaryota</taxon>
        <taxon>Metazoa</taxon>
        <taxon>Ecdysozoa</taxon>
        <taxon>Arthropoda</taxon>
        <taxon>Hexapoda</taxon>
        <taxon>Insecta</taxon>
        <taxon>Pterygota</taxon>
        <taxon>Neoptera</taxon>
        <taxon>Endopterygota</taxon>
        <taxon>Lepidoptera</taxon>
        <taxon>Glossata</taxon>
        <taxon>Ditrysia</taxon>
        <taxon>Tineoidea</taxon>
        <taxon>Psychidae</taxon>
        <taxon>Oiketicinae</taxon>
        <taxon>Eumeta</taxon>
    </lineage>
</organism>
<protein>
    <submittedName>
        <fullName evidence="1">Uncharacterized protein</fullName>
    </submittedName>
</protein>
<dbReference type="AlphaFoldDB" id="A0A4C1YR26"/>
<evidence type="ECO:0000313" key="2">
    <source>
        <dbReference type="Proteomes" id="UP000299102"/>
    </source>
</evidence>
<dbReference type="EMBL" id="BGZK01001392">
    <property type="protein sequence ID" value="GBP78911.1"/>
    <property type="molecule type" value="Genomic_DNA"/>
</dbReference>
<accession>A0A4C1YR26</accession>